<keyword evidence="3" id="KW-1185">Reference proteome</keyword>
<evidence type="ECO:0000256" key="1">
    <source>
        <dbReference type="SAM" id="SignalP"/>
    </source>
</evidence>
<protein>
    <recommendedName>
        <fullName evidence="4">DUF4377 domain-containing protein</fullName>
    </recommendedName>
</protein>
<comment type="caution">
    <text evidence="2">The sequence shown here is derived from an EMBL/GenBank/DDBJ whole genome shotgun (WGS) entry which is preliminary data.</text>
</comment>
<proteinExistence type="predicted"/>
<gene>
    <name evidence="2" type="ORF">P0M35_09160</name>
</gene>
<reference evidence="2" key="1">
    <citation type="submission" date="2023-03" db="EMBL/GenBank/DDBJ databases">
        <title>Stygiobacter electus gen. nov., sp. nov., facultatively anaerobic thermotolerant bacterium of the class Ignavibacteria from a well of Yessentuki mineral water deposit.</title>
        <authorList>
            <person name="Podosokorskaya O.A."/>
            <person name="Elcheninov A.G."/>
            <person name="Petrova N.F."/>
            <person name="Zavarzina D.G."/>
            <person name="Kublanov I.V."/>
            <person name="Merkel A.Y."/>
        </authorList>
    </citation>
    <scope>NUCLEOTIDE SEQUENCE</scope>
    <source>
        <strain evidence="2">09-Me</strain>
    </source>
</reference>
<name>A0AAE3TEI4_9BACT</name>
<dbReference type="Proteomes" id="UP001221302">
    <property type="component" value="Unassembled WGS sequence"/>
</dbReference>
<evidence type="ECO:0008006" key="4">
    <source>
        <dbReference type="Google" id="ProtNLM"/>
    </source>
</evidence>
<sequence>MKKLSIILVLILSLYLSACCNCGTEKNLIKGYITIIGNEPFTKLAINDGKKLFAIKCDKELYDKLWKEQGNYYVLEFDDAFQENSVQYLNVINALQVKEIKK</sequence>
<feature type="signal peptide" evidence="1">
    <location>
        <begin position="1"/>
        <end position="18"/>
    </location>
</feature>
<dbReference type="RefSeq" id="WP_321536089.1">
    <property type="nucleotide sequence ID" value="NZ_JARGDL010000012.1"/>
</dbReference>
<evidence type="ECO:0000313" key="3">
    <source>
        <dbReference type="Proteomes" id="UP001221302"/>
    </source>
</evidence>
<feature type="chain" id="PRO_5042043653" description="DUF4377 domain-containing protein" evidence="1">
    <location>
        <begin position="19"/>
        <end position="102"/>
    </location>
</feature>
<accession>A0AAE3TEI4</accession>
<dbReference type="AlphaFoldDB" id="A0AAE3TEI4"/>
<evidence type="ECO:0000313" key="2">
    <source>
        <dbReference type="EMBL" id="MDF1612318.1"/>
    </source>
</evidence>
<keyword evidence="1" id="KW-0732">Signal</keyword>
<dbReference type="EMBL" id="JARGDL010000012">
    <property type="protein sequence ID" value="MDF1612318.1"/>
    <property type="molecule type" value="Genomic_DNA"/>
</dbReference>
<organism evidence="2 3">
    <name type="scientific">Stygiobacter electus</name>
    <dbReference type="NCBI Taxonomy" id="3032292"/>
    <lineage>
        <taxon>Bacteria</taxon>
        <taxon>Pseudomonadati</taxon>
        <taxon>Ignavibacteriota</taxon>
        <taxon>Ignavibacteria</taxon>
        <taxon>Ignavibacteriales</taxon>
        <taxon>Melioribacteraceae</taxon>
        <taxon>Stygiobacter</taxon>
    </lineage>
</organism>